<dbReference type="InterPro" id="IPR004859">
    <property type="entry name" value="Xrn1_N"/>
</dbReference>
<dbReference type="PANTHER" id="PTHR12341:SF7">
    <property type="entry name" value="5'-3' EXORIBONUCLEASE 1"/>
    <property type="match status" value="1"/>
</dbReference>
<dbReference type="PANTHER" id="PTHR12341">
    <property type="entry name" value="5'-&gt;3' EXORIBONUCLEASE"/>
    <property type="match status" value="1"/>
</dbReference>
<reference evidence="5 6" key="1">
    <citation type="journal article" date="2024" name="Nat. Commun.">
        <title>Phylogenomics reveals the evolutionary origins of lichenization in chlorophyte algae.</title>
        <authorList>
            <person name="Puginier C."/>
            <person name="Libourel C."/>
            <person name="Otte J."/>
            <person name="Skaloud P."/>
            <person name="Haon M."/>
            <person name="Grisel S."/>
            <person name="Petersen M."/>
            <person name="Berrin J.G."/>
            <person name="Delaux P.M."/>
            <person name="Dal Grande F."/>
            <person name="Keller J."/>
        </authorList>
    </citation>
    <scope>NUCLEOTIDE SEQUENCE [LARGE SCALE GENOMIC DNA]</scope>
    <source>
        <strain evidence="5 6">SAG 2145</strain>
    </source>
</reference>
<gene>
    <name evidence="5" type="ORF">WJX74_006976</name>
</gene>
<feature type="compositionally biased region" description="Low complexity" evidence="3">
    <location>
        <begin position="388"/>
        <end position="405"/>
    </location>
</feature>
<organism evidence="5 6">
    <name type="scientific">Apatococcus lobatus</name>
    <dbReference type="NCBI Taxonomy" id="904363"/>
    <lineage>
        <taxon>Eukaryota</taxon>
        <taxon>Viridiplantae</taxon>
        <taxon>Chlorophyta</taxon>
        <taxon>core chlorophytes</taxon>
        <taxon>Trebouxiophyceae</taxon>
        <taxon>Chlorellales</taxon>
        <taxon>Chlorellaceae</taxon>
        <taxon>Apatococcus</taxon>
    </lineage>
</organism>
<keyword evidence="2" id="KW-0175">Coiled coil</keyword>
<dbReference type="Gene3D" id="3.40.50.12390">
    <property type="match status" value="2"/>
</dbReference>
<name>A0AAW1RPR3_9CHLO</name>
<dbReference type="AlphaFoldDB" id="A0AAW1RPR3"/>
<protein>
    <recommendedName>
        <fullName evidence="4">Xrn1 N-terminal domain-containing protein</fullName>
    </recommendedName>
</protein>
<dbReference type="Pfam" id="PF03159">
    <property type="entry name" value="XRN_N"/>
    <property type="match status" value="1"/>
</dbReference>
<dbReference type="EMBL" id="JALJOS010000008">
    <property type="protein sequence ID" value="KAK9835733.1"/>
    <property type="molecule type" value="Genomic_DNA"/>
</dbReference>
<dbReference type="Proteomes" id="UP001438707">
    <property type="component" value="Unassembled WGS sequence"/>
</dbReference>
<feature type="coiled-coil region" evidence="2">
    <location>
        <begin position="490"/>
        <end position="517"/>
    </location>
</feature>
<dbReference type="GO" id="GO:0005634">
    <property type="term" value="C:nucleus"/>
    <property type="evidence" value="ECO:0007669"/>
    <property type="project" value="TreeGrafter"/>
</dbReference>
<proteinExistence type="inferred from homology"/>
<feature type="domain" description="Xrn1 N-terminal" evidence="4">
    <location>
        <begin position="1"/>
        <end position="196"/>
    </location>
</feature>
<comment type="similarity">
    <text evidence="1">Belongs to the 5'-3' exonuclease family.</text>
</comment>
<evidence type="ECO:0000256" key="3">
    <source>
        <dbReference type="SAM" id="MobiDB-lite"/>
    </source>
</evidence>
<evidence type="ECO:0000313" key="6">
    <source>
        <dbReference type="Proteomes" id="UP001438707"/>
    </source>
</evidence>
<evidence type="ECO:0000313" key="5">
    <source>
        <dbReference type="EMBL" id="KAK9835733.1"/>
    </source>
</evidence>
<comment type="caution">
    <text evidence="5">The sequence shown here is derived from an EMBL/GenBank/DDBJ whole genome shotgun (WGS) entry which is preliminary data.</text>
</comment>
<accession>A0AAW1RPR3</accession>
<feature type="region of interest" description="Disordered" evidence="3">
    <location>
        <begin position="381"/>
        <end position="405"/>
    </location>
</feature>
<evidence type="ECO:0000256" key="2">
    <source>
        <dbReference type="SAM" id="Coils"/>
    </source>
</evidence>
<keyword evidence="6" id="KW-1185">Reference proteome</keyword>
<evidence type="ECO:0000256" key="1">
    <source>
        <dbReference type="ARBA" id="ARBA00038299"/>
    </source>
</evidence>
<dbReference type="InterPro" id="IPR027073">
    <property type="entry name" value="5_3_exoribonuclease"/>
</dbReference>
<sequence length="687" mass="75944">MGVAGFGAWFSKEYKGAYVSAQPRKVDHVYVDTAGFLHNAYRQASKGSVARFYVRLFGLLDRLFLVCIPTKSIMIALDGPAPLAKLLTQRARRRHQVRKDQPAVAPGTIDRIAFTPGAPLMLRVQDALQYYICQRMQDNPSWRSLQVELSGATVKGEGETKMLQRLLGNDADMSGSHMLASSDSDMLLMALMSTAATSDIFVLSDRTVPSQGTPSPRRCFSLRALEQLWLKQHGHLKHPDQTDAQHLRGLKADLCLLAIAIRGNDYMPGTRSPFTLTMQGAWHKYLALRSTAKWRGRTIIQTDKDNQIDMAALGAMLRSLGNISMERSYDDSFQLLPDACAEEYLQGLQWVVDMYSKGVCSDYRWAYDRLAPTLLQLAETAERLASSPSPRQATPQATTQQSTTDPLRPAACAMALLPPVLGPPFAPAALRHLMQPGSPIASLYELCDECQAMSLQSAKVNASGLRKRLQLRSFQEALEKAQELSDARGSSRLEAQIERLQLEINDVSKQARQGQAVRLQHQKDKHPYQPFPIALLEETVDSVPASSFSEQEKSVLDFGASQLYRYKPVGSVRKNDSGLHVPSPPNSWFRQLRSPLGVVWHDISEEPTSAAPAKLVQTLAVVQRICHMAEFYVPTKSGGSSQPQVVEAMPTGQSHATGSQFLASSACQHLRGVCSRRCAQQQVGMRP</sequence>
<dbReference type="GO" id="GO:0004534">
    <property type="term" value="F:5'-3' RNA exonuclease activity"/>
    <property type="evidence" value="ECO:0007669"/>
    <property type="project" value="TreeGrafter"/>
</dbReference>
<evidence type="ECO:0000259" key="4">
    <source>
        <dbReference type="Pfam" id="PF03159"/>
    </source>
</evidence>
<dbReference type="GO" id="GO:0000956">
    <property type="term" value="P:nuclear-transcribed mRNA catabolic process"/>
    <property type="evidence" value="ECO:0007669"/>
    <property type="project" value="TreeGrafter"/>
</dbReference>
<dbReference type="GO" id="GO:0003723">
    <property type="term" value="F:RNA binding"/>
    <property type="evidence" value="ECO:0007669"/>
    <property type="project" value="TreeGrafter"/>
</dbReference>